<dbReference type="GO" id="GO:0004525">
    <property type="term" value="F:ribonuclease III activity"/>
    <property type="evidence" value="ECO:0007669"/>
    <property type="project" value="InterPro"/>
</dbReference>
<evidence type="ECO:0000256" key="4">
    <source>
        <dbReference type="ARBA" id="ARBA00022759"/>
    </source>
</evidence>
<proteinExistence type="inferred from homology"/>
<dbReference type="Proteomes" id="UP000185557">
    <property type="component" value="Unassembled WGS sequence"/>
</dbReference>
<keyword evidence="4 6" id="KW-0255">Endonuclease</keyword>
<keyword evidence="1 6" id="KW-0690">Ribosome biogenesis</keyword>
<feature type="domain" description="RNase III" evidence="7">
    <location>
        <begin position="1"/>
        <end position="144"/>
    </location>
</feature>
<dbReference type="GO" id="GO:0006364">
    <property type="term" value="P:rRNA processing"/>
    <property type="evidence" value="ECO:0007669"/>
    <property type="project" value="UniProtKB-UniRule"/>
</dbReference>
<evidence type="ECO:0000256" key="5">
    <source>
        <dbReference type="ARBA" id="ARBA00022801"/>
    </source>
</evidence>
<accession>A0A1U7JBR8</accession>
<dbReference type="SUPFAM" id="SSF69065">
    <property type="entry name" value="RNase III domain-like"/>
    <property type="match status" value="1"/>
</dbReference>
<dbReference type="PANTHER" id="PTHR34276">
    <property type="entry name" value="MINI-RIBONUCLEASE 3"/>
    <property type="match status" value="1"/>
</dbReference>
<keyword evidence="5 6" id="KW-0378">Hydrolase</keyword>
<keyword evidence="2 6" id="KW-0698">rRNA processing</keyword>
<dbReference type="EMBL" id="MRCG01000001">
    <property type="protein sequence ID" value="OKH51228.1"/>
    <property type="molecule type" value="Genomic_DNA"/>
</dbReference>
<comment type="similarity">
    <text evidence="6">Belongs to the MrnC RNase family.</text>
</comment>
<dbReference type="Pfam" id="PF00636">
    <property type="entry name" value="Ribonuclease_3"/>
    <property type="match status" value="1"/>
</dbReference>
<evidence type="ECO:0000256" key="1">
    <source>
        <dbReference type="ARBA" id="ARBA00022517"/>
    </source>
</evidence>
<gene>
    <name evidence="6" type="primary">mrnC</name>
    <name evidence="8" type="ORF">NIES30_01625</name>
</gene>
<dbReference type="GO" id="GO:0005737">
    <property type="term" value="C:cytoplasm"/>
    <property type="evidence" value="ECO:0007669"/>
    <property type="project" value="UniProtKB-SubCell"/>
</dbReference>
<name>A0A1U7JBR8_9CYAN</name>
<feature type="active site" evidence="6">
    <location>
        <position position="34"/>
    </location>
</feature>
<comment type="function">
    <text evidence="6">Involved in correct processing of both the 5' and 3' ends of 23S rRNA precursor. Processes 30S rRNA precursor transcript even in absence of ribonuclease 3 (Rnc); Rnc processes 30S rRNA into smaller rRNA precursors.</text>
</comment>
<evidence type="ECO:0000259" key="7">
    <source>
        <dbReference type="SMART" id="SM00535"/>
    </source>
</evidence>
<keyword evidence="6" id="KW-0963">Cytoplasm</keyword>
<dbReference type="OrthoDB" id="46571at2"/>
<dbReference type="Gene3D" id="1.10.1520.10">
    <property type="entry name" value="Ribonuclease III domain"/>
    <property type="match status" value="1"/>
</dbReference>
<keyword evidence="9" id="KW-1185">Reference proteome</keyword>
<keyword evidence="6" id="KW-0460">Magnesium</keyword>
<dbReference type="HAMAP" id="MF_01468">
    <property type="entry name" value="RNase_Mini_III"/>
    <property type="match status" value="1"/>
</dbReference>
<evidence type="ECO:0000313" key="8">
    <source>
        <dbReference type="EMBL" id="OKH51228.1"/>
    </source>
</evidence>
<keyword evidence="6" id="KW-0694">RNA-binding</keyword>
<dbReference type="InterPro" id="IPR008226">
    <property type="entry name" value="Mini3_fam"/>
</dbReference>
<dbReference type="GO" id="GO:0019843">
    <property type="term" value="F:rRNA binding"/>
    <property type="evidence" value="ECO:0007669"/>
    <property type="project" value="UniProtKB-UniRule"/>
</dbReference>
<comment type="subunit">
    <text evidence="6">Homodimer.</text>
</comment>
<comment type="subcellular location">
    <subcellularLocation>
        <location evidence="6">Cytoplasm</location>
    </subcellularLocation>
</comment>
<sequence length="151" mass="16616">MLGLRQFGAHSPAGSLTLEQVNALSPVALAYIGDAVYELFVRGSFLLPPKRIQAFHQQVVNQVRAEQQARQVQQLLPLLTAAEQDLLRRGRNASSRGPRRVDSQIYQQSTAFEALIGYLYLTDQNRLAELLSTLELSVTPSTQSASDIPPG</sequence>
<evidence type="ECO:0000256" key="3">
    <source>
        <dbReference type="ARBA" id="ARBA00022722"/>
    </source>
</evidence>
<evidence type="ECO:0000313" key="9">
    <source>
        <dbReference type="Proteomes" id="UP000185557"/>
    </source>
</evidence>
<dbReference type="AlphaFoldDB" id="A0A1U7JBR8"/>
<reference evidence="8 9" key="1">
    <citation type="submission" date="2016-11" db="EMBL/GenBank/DDBJ databases">
        <title>Draft Genome Sequences of Nine Cyanobacterial Strains from Diverse Habitats.</title>
        <authorList>
            <person name="Zhu T."/>
            <person name="Hou S."/>
            <person name="Lu X."/>
            <person name="Hess W.R."/>
        </authorList>
    </citation>
    <scope>NUCLEOTIDE SEQUENCE [LARGE SCALE GENOMIC DNA]</scope>
    <source>
        <strain evidence="8 9">NIES-30</strain>
    </source>
</reference>
<dbReference type="STRING" id="549789.NIES30_01625"/>
<organism evidence="8 9">
    <name type="scientific">Phormidium tenue NIES-30</name>
    <dbReference type="NCBI Taxonomy" id="549789"/>
    <lineage>
        <taxon>Bacteria</taxon>
        <taxon>Bacillati</taxon>
        <taxon>Cyanobacteriota</taxon>
        <taxon>Cyanophyceae</taxon>
        <taxon>Oscillatoriophycideae</taxon>
        <taxon>Oscillatoriales</taxon>
        <taxon>Oscillatoriaceae</taxon>
        <taxon>Phormidium</taxon>
    </lineage>
</organism>
<evidence type="ECO:0000256" key="2">
    <source>
        <dbReference type="ARBA" id="ARBA00022552"/>
    </source>
</evidence>
<dbReference type="PANTHER" id="PTHR34276:SF1">
    <property type="entry name" value="MINI-RIBONUCLEASE 3"/>
    <property type="match status" value="1"/>
</dbReference>
<keyword evidence="3 6" id="KW-0540">Nuclease</keyword>
<comment type="caution">
    <text evidence="8">The sequence shown here is derived from an EMBL/GenBank/DDBJ whole genome shotgun (WGS) entry which is preliminary data.</text>
</comment>
<protein>
    <recommendedName>
        <fullName evidence="6">Mini-ribonuclease 3</fullName>
        <shortName evidence="6">Mini-3</shortName>
        <shortName evidence="6">Mini-RNase 3</shortName>
        <ecNumber evidence="6">3.1.26.-</ecNumber>
    </recommendedName>
    <alternativeName>
        <fullName evidence="6">Mini-RNase III</fullName>
        <shortName evidence="6">Mini-III</shortName>
    </alternativeName>
</protein>
<keyword evidence="6" id="KW-0699">rRNA-binding</keyword>
<dbReference type="SMART" id="SM00535">
    <property type="entry name" value="RIBOc"/>
    <property type="match status" value="1"/>
</dbReference>
<comment type="cofactor">
    <cofactor evidence="6">
        <name>Mg(2+)</name>
        <dbReference type="ChEBI" id="CHEBI:18420"/>
    </cofactor>
</comment>
<dbReference type="InterPro" id="IPR036389">
    <property type="entry name" value="RNase_III_sf"/>
</dbReference>
<dbReference type="EC" id="3.1.26.-" evidence="6"/>
<evidence type="ECO:0000256" key="6">
    <source>
        <dbReference type="HAMAP-Rule" id="MF_01468"/>
    </source>
</evidence>
<dbReference type="InterPro" id="IPR000999">
    <property type="entry name" value="RNase_III_dom"/>
</dbReference>